<proteinExistence type="predicted"/>
<dbReference type="Proteomes" id="UP000320300">
    <property type="component" value="Unassembled WGS sequence"/>
</dbReference>
<reference evidence="1 2" key="1">
    <citation type="submission" date="2017-05" db="EMBL/GenBank/DDBJ databases">
        <authorList>
            <person name="Varghese N."/>
            <person name="Submissions S."/>
        </authorList>
    </citation>
    <scope>NUCLEOTIDE SEQUENCE [LARGE SCALE GENOMIC DNA]</scope>
    <source>
        <strain evidence="1 2">DSM 19036</strain>
    </source>
</reference>
<sequence>MTHQEESQENTTTKHEQLTLLFAHYGRAIYVAQVLEQETINMVAIDEIVTTQPESETEYDTIWAKYDNSKKMMGIMTSLLQQAYEIDELDMEELKALLALKTDLANIYFRFNDLTVATGADADRMISDFVGFNQRVQMINEKLSLYREAYNTKTGVTAEQHAAAYAARKEEFQGSTVL</sequence>
<organism evidence="1 2">
    <name type="scientific">Pedobacter westerhofensis</name>
    <dbReference type="NCBI Taxonomy" id="425512"/>
    <lineage>
        <taxon>Bacteria</taxon>
        <taxon>Pseudomonadati</taxon>
        <taxon>Bacteroidota</taxon>
        <taxon>Sphingobacteriia</taxon>
        <taxon>Sphingobacteriales</taxon>
        <taxon>Sphingobacteriaceae</taxon>
        <taxon>Pedobacter</taxon>
    </lineage>
</organism>
<name>A0A521AZR3_9SPHI</name>
<dbReference type="OrthoDB" id="9134523at2"/>
<protein>
    <submittedName>
        <fullName evidence="1">Uncharacterized protein</fullName>
    </submittedName>
</protein>
<accession>A0A521AZR3</accession>
<dbReference type="AlphaFoldDB" id="A0A521AZR3"/>
<evidence type="ECO:0000313" key="2">
    <source>
        <dbReference type="Proteomes" id="UP000320300"/>
    </source>
</evidence>
<keyword evidence="2" id="KW-1185">Reference proteome</keyword>
<dbReference type="EMBL" id="FXTN01000001">
    <property type="protein sequence ID" value="SMO40322.1"/>
    <property type="molecule type" value="Genomic_DNA"/>
</dbReference>
<evidence type="ECO:0000313" key="1">
    <source>
        <dbReference type="EMBL" id="SMO40322.1"/>
    </source>
</evidence>
<gene>
    <name evidence="1" type="ORF">SAMN06265348_101569</name>
</gene>
<dbReference type="RefSeq" id="WP_142526648.1">
    <property type="nucleotide sequence ID" value="NZ_CBCSJO010000002.1"/>
</dbReference>